<reference evidence="2 3" key="1">
    <citation type="submission" date="2019-07" db="EMBL/GenBank/DDBJ databases">
        <title>Lentzea xizangensis sp. nov., isolated from Qinghai-Tibetan Plateau Soils.</title>
        <authorList>
            <person name="Huang J."/>
        </authorList>
    </citation>
    <scope>NUCLEOTIDE SEQUENCE [LARGE SCALE GENOMIC DNA]</scope>
    <source>
        <strain evidence="2 3">FXJ1.1311</strain>
    </source>
</reference>
<name>A0A563EIF3_9PSEU</name>
<keyword evidence="1" id="KW-0732">Signal</keyword>
<dbReference type="Pfam" id="PF03640">
    <property type="entry name" value="Lipoprotein_15"/>
    <property type="match status" value="6"/>
</dbReference>
<dbReference type="OrthoDB" id="597632at2"/>
<dbReference type="Proteomes" id="UP000316639">
    <property type="component" value="Unassembled WGS sequence"/>
</dbReference>
<protein>
    <recommendedName>
        <fullName evidence="4">Lipoprotein</fullName>
    </recommendedName>
</protein>
<organism evidence="2 3">
    <name type="scientific">Lentzea tibetensis</name>
    <dbReference type="NCBI Taxonomy" id="2591470"/>
    <lineage>
        <taxon>Bacteria</taxon>
        <taxon>Bacillati</taxon>
        <taxon>Actinomycetota</taxon>
        <taxon>Actinomycetes</taxon>
        <taxon>Pseudonocardiales</taxon>
        <taxon>Pseudonocardiaceae</taxon>
        <taxon>Lentzea</taxon>
    </lineage>
</organism>
<dbReference type="PANTHER" id="PTHR39335:SF1">
    <property type="entry name" value="BLL4220 PROTEIN"/>
    <property type="match status" value="1"/>
</dbReference>
<dbReference type="InterPro" id="IPR005297">
    <property type="entry name" value="Lipoprotein_repeat"/>
</dbReference>
<evidence type="ECO:0000313" key="2">
    <source>
        <dbReference type="EMBL" id="TWP46471.1"/>
    </source>
</evidence>
<gene>
    <name evidence="2" type="ORF">FKR81_35485</name>
</gene>
<evidence type="ECO:0008006" key="4">
    <source>
        <dbReference type="Google" id="ProtNLM"/>
    </source>
</evidence>
<dbReference type="InterPro" id="IPR047910">
    <property type="entry name" value="SCO0930-like"/>
</dbReference>
<evidence type="ECO:0000313" key="3">
    <source>
        <dbReference type="Proteomes" id="UP000316639"/>
    </source>
</evidence>
<comment type="caution">
    <text evidence="2">The sequence shown here is derived from an EMBL/GenBank/DDBJ whole genome shotgun (WGS) entry which is preliminary data.</text>
</comment>
<dbReference type="GO" id="GO:0043448">
    <property type="term" value="P:alkane catabolic process"/>
    <property type="evidence" value="ECO:0007669"/>
    <property type="project" value="TreeGrafter"/>
</dbReference>
<feature type="signal peptide" evidence="1">
    <location>
        <begin position="1"/>
        <end position="24"/>
    </location>
</feature>
<feature type="chain" id="PRO_5038841468" description="Lipoprotein" evidence="1">
    <location>
        <begin position="25"/>
        <end position="398"/>
    </location>
</feature>
<evidence type="ECO:0000256" key="1">
    <source>
        <dbReference type="SAM" id="SignalP"/>
    </source>
</evidence>
<dbReference type="PANTHER" id="PTHR39335">
    <property type="entry name" value="BLL4220 PROTEIN"/>
    <property type="match status" value="1"/>
</dbReference>
<accession>A0A563EIF3</accession>
<dbReference type="AlphaFoldDB" id="A0A563EIF3"/>
<keyword evidence="3" id="KW-1185">Reference proteome</keyword>
<dbReference type="RefSeq" id="WP_146358602.1">
    <property type="nucleotide sequence ID" value="NZ_VOBR01000032.1"/>
</dbReference>
<dbReference type="EMBL" id="VOBR01000032">
    <property type="protein sequence ID" value="TWP46471.1"/>
    <property type="molecule type" value="Genomic_DNA"/>
</dbReference>
<sequence>MTRTRVAVLAAATAIGLISLSACGAKESGAPVTPAAQQGQVAAVNVAEIKDLGPVATDEKGFTLYRFDKDTANPTVSTCEGECAAAWPPATVPSEDVAVNGVDKALVSTIVRKDGSRQLVIAGWPQYRFAKDTAPGEAKGQKVGGVWWATTPQGSRADQDEAVAATGVVSGLGTVVTGPDGKTLYRFDKDTTNPSVSNCEGDCATAWPPLLVTAEKPKVEGVDPKLVGTLTRKDGSRQLTIAGWAQYYFAKDTKPGEAKGQGVQGTWFATALDGKKAQENKGIELTTSTVGDLGVLATDKDGMTLYRFDKDEKGKTNCVGDCAAKWPPALVAGDNFEVQGVDKKLVGTITRPDGTKQLTIDGWPQYRFAGDKLCGEANGQGVGGTWWATKPDGTRAGK</sequence>
<dbReference type="NCBIfam" id="NF040526">
    <property type="entry name" value="SCO0930_lipo"/>
    <property type="match status" value="1"/>
</dbReference>
<dbReference type="PROSITE" id="PS51257">
    <property type="entry name" value="PROKAR_LIPOPROTEIN"/>
    <property type="match status" value="1"/>
</dbReference>
<proteinExistence type="predicted"/>